<organism evidence="6 7">
    <name type="scientific">Halocalculus aciditolerans</name>
    <dbReference type="NCBI Taxonomy" id="1383812"/>
    <lineage>
        <taxon>Archaea</taxon>
        <taxon>Methanobacteriati</taxon>
        <taxon>Methanobacteriota</taxon>
        <taxon>Stenosarchaea group</taxon>
        <taxon>Halobacteria</taxon>
        <taxon>Halobacteriales</taxon>
        <taxon>Halobacteriaceae</taxon>
        <taxon>Halocalculus</taxon>
    </lineage>
</organism>
<dbReference type="InterPro" id="IPR036259">
    <property type="entry name" value="MFS_trans_sf"/>
</dbReference>
<evidence type="ECO:0000256" key="3">
    <source>
        <dbReference type="ARBA" id="ARBA00022989"/>
    </source>
</evidence>
<evidence type="ECO:0000256" key="2">
    <source>
        <dbReference type="ARBA" id="ARBA00022692"/>
    </source>
</evidence>
<feature type="transmembrane region" description="Helical" evidence="5">
    <location>
        <begin position="171"/>
        <end position="188"/>
    </location>
</feature>
<feature type="transmembrane region" description="Helical" evidence="5">
    <location>
        <begin position="223"/>
        <end position="242"/>
    </location>
</feature>
<keyword evidence="7" id="KW-1185">Reference proteome</keyword>
<dbReference type="Pfam" id="PF07690">
    <property type="entry name" value="MFS_1"/>
    <property type="match status" value="1"/>
</dbReference>
<dbReference type="InterPro" id="IPR053160">
    <property type="entry name" value="MFS_DHA3_Transporter"/>
</dbReference>
<comment type="subcellular location">
    <subcellularLocation>
        <location evidence="1">Membrane</location>
        <topology evidence="1">Multi-pass membrane protein</topology>
    </subcellularLocation>
</comment>
<gene>
    <name evidence="6" type="ORF">GCM10009039_13240</name>
</gene>
<feature type="transmembrane region" description="Helical" evidence="5">
    <location>
        <begin position="17"/>
        <end position="37"/>
    </location>
</feature>
<feature type="transmembrane region" description="Helical" evidence="5">
    <location>
        <begin position="44"/>
        <end position="63"/>
    </location>
</feature>
<feature type="transmembrane region" description="Helical" evidence="5">
    <location>
        <begin position="286"/>
        <end position="313"/>
    </location>
</feature>
<protein>
    <submittedName>
        <fullName evidence="6">MFS transporter</fullName>
    </submittedName>
</protein>
<proteinExistence type="predicted"/>
<reference evidence="6" key="1">
    <citation type="journal article" date="2014" name="Int. J. Syst. Evol. Microbiol.">
        <title>Complete genome sequence of Corynebacterium casei LMG S-19264T (=DSM 44701T), isolated from a smear-ripened cheese.</title>
        <authorList>
            <consortium name="US DOE Joint Genome Institute (JGI-PGF)"/>
            <person name="Walter F."/>
            <person name="Albersmeier A."/>
            <person name="Kalinowski J."/>
            <person name="Ruckert C."/>
        </authorList>
    </citation>
    <scope>NUCLEOTIDE SEQUENCE</scope>
    <source>
        <strain evidence="6">JCM 19596</strain>
    </source>
</reference>
<evidence type="ECO:0000313" key="7">
    <source>
        <dbReference type="Proteomes" id="UP000607197"/>
    </source>
</evidence>
<feature type="transmembrane region" description="Helical" evidence="5">
    <location>
        <begin position="364"/>
        <end position="390"/>
    </location>
</feature>
<reference evidence="6" key="2">
    <citation type="submission" date="2020-09" db="EMBL/GenBank/DDBJ databases">
        <authorList>
            <person name="Sun Q."/>
            <person name="Ohkuma M."/>
        </authorList>
    </citation>
    <scope>NUCLEOTIDE SEQUENCE</scope>
    <source>
        <strain evidence="6">JCM 19596</strain>
    </source>
</reference>
<dbReference type="GO" id="GO:0016020">
    <property type="term" value="C:membrane"/>
    <property type="evidence" value="ECO:0007669"/>
    <property type="project" value="UniProtKB-SubCell"/>
</dbReference>
<feature type="transmembrane region" description="Helical" evidence="5">
    <location>
        <begin position="254"/>
        <end position="274"/>
    </location>
</feature>
<keyword evidence="2 5" id="KW-0812">Transmembrane</keyword>
<comment type="caution">
    <text evidence="6">The sequence shown here is derived from an EMBL/GenBank/DDBJ whole genome shotgun (WGS) entry which is preliminary data.</text>
</comment>
<keyword evidence="3 5" id="KW-1133">Transmembrane helix</keyword>
<sequence length="404" mass="41342">MPVIRRDSTPPALVVKYYLYEATATYGFFWPVFTLFLLSRDLTFAQIGLLGSLSAAASVLGEIPTGYVADRLGRRVALALGSALLSVSLVGHVVARGFPAFAALWVLWGAGRAFRSGSADAWLYDALEDRLDAADAFTRIRGRGSSVNQTVSAVSMLTAGALYAVDDRLPLVLGAVVAAAAIPVVWTFPTPETRAADAESAAGFAETLRVVRATLTAPALRRVVLYAAVVFAAVGAVDTFIQPVTTTTLGFPEAALGPLYAAFSVASAVAGYAAPRIERALSPRRALAVLPAFVAAALALPVVAPLAALPAFVAAKAGRAAVDPILGGHLNDHASAVGRATLLSAASLLYALVRVPAKPAAGALADATTPLCAVAAVGACLLFAAGLFAVSDASTGTRPQNESA</sequence>
<keyword evidence="4 5" id="KW-0472">Membrane</keyword>
<dbReference type="GO" id="GO:0022857">
    <property type="term" value="F:transmembrane transporter activity"/>
    <property type="evidence" value="ECO:0007669"/>
    <property type="project" value="InterPro"/>
</dbReference>
<dbReference type="EMBL" id="BMPG01000002">
    <property type="protein sequence ID" value="GGL56479.1"/>
    <property type="molecule type" value="Genomic_DNA"/>
</dbReference>
<dbReference type="InterPro" id="IPR005829">
    <property type="entry name" value="Sugar_transporter_CS"/>
</dbReference>
<dbReference type="SUPFAM" id="SSF103473">
    <property type="entry name" value="MFS general substrate transporter"/>
    <property type="match status" value="1"/>
</dbReference>
<evidence type="ECO:0000256" key="1">
    <source>
        <dbReference type="ARBA" id="ARBA00004141"/>
    </source>
</evidence>
<evidence type="ECO:0000256" key="4">
    <source>
        <dbReference type="ARBA" id="ARBA00023136"/>
    </source>
</evidence>
<dbReference type="Gene3D" id="1.20.1250.20">
    <property type="entry name" value="MFS general substrate transporter like domains"/>
    <property type="match status" value="1"/>
</dbReference>
<evidence type="ECO:0000313" key="6">
    <source>
        <dbReference type="EMBL" id="GGL56479.1"/>
    </source>
</evidence>
<dbReference type="CDD" id="cd06174">
    <property type="entry name" value="MFS"/>
    <property type="match status" value="1"/>
</dbReference>
<name>A0A830FAR2_9EURY</name>
<dbReference type="Proteomes" id="UP000607197">
    <property type="component" value="Unassembled WGS sequence"/>
</dbReference>
<evidence type="ECO:0000256" key="5">
    <source>
        <dbReference type="SAM" id="Phobius"/>
    </source>
</evidence>
<dbReference type="PANTHER" id="PTHR23530:SF1">
    <property type="entry name" value="PERMEASE, MAJOR FACILITATOR SUPERFAMILY-RELATED"/>
    <property type="match status" value="1"/>
</dbReference>
<feature type="transmembrane region" description="Helical" evidence="5">
    <location>
        <begin position="83"/>
        <end position="108"/>
    </location>
</feature>
<dbReference type="InterPro" id="IPR011701">
    <property type="entry name" value="MFS"/>
</dbReference>
<dbReference type="PROSITE" id="PS00216">
    <property type="entry name" value="SUGAR_TRANSPORT_1"/>
    <property type="match status" value="1"/>
</dbReference>
<accession>A0A830FAR2</accession>
<dbReference type="PANTHER" id="PTHR23530">
    <property type="entry name" value="TRANSPORT PROTEIN-RELATED"/>
    <property type="match status" value="1"/>
</dbReference>
<dbReference type="AlphaFoldDB" id="A0A830FAR2"/>